<gene>
    <name evidence="1" type="ORF">CPELLU_LOCUS11328</name>
</gene>
<reference evidence="1" key="1">
    <citation type="submission" date="2021-06" db="EMBL/GenBank/DDBJ databases">
        <authorList>
            <person name="Kallberg Y."/>
            <person name="Tangrot J."/>
            <person name="Rosling A."/>
        </authorList>
    </citation>
    <scope>NUCLEOTIDE SEQUENCE</scope>
    <source>
        <strain evidence="1">FL966</strain>
    </source>
</reference>
<dbReference type="EMBL" id="CAJVQA010009958">
    <property type="protein sequence ID" value="CAG8691597.1"/>
    <property type="molecule type" value="Genomic_DNA"/>
</dbReference>
<keyword evidence="2" id="KW-1185">Reference proteome</keyword>
<comment type="caution">
    <text evidence="1">The sequence shown here is derived from an EMBL/GenBank/DDBJ whole genome shotgun (WGS) entry which is preliminary data.</text>
</comment>
<dbReference type="Proteomes" id="UP000789759">
    <property type="component" value="Unassembled WGS sequence"/>
</dbReference>
<accession>A0A9N9HKN2</accession>
<organism evidence="1 2">
    <name type="scientific">Cetraspora pellucida</name>
    <dbReference type="NCBI Taxonomy" id="1433469"/>
    <lineage>
        <taxon>Eukaryota</taxon>
        <taxon>Fungi</taxon>
        <taxon>Fungi incertae sedis</taxon>
        <taxon>Mucoromycota</taxon>
        <taxon>Glomeromycotina</taxon>
        <taxon>Glomeromycetes</taxon>
        <taxon>Diversisporales</taxon>
        <taxon>Gigasporaceae</taxon>
        <taxon>Cetraspora</taxon>
    </lineage>
</organism>
<sequence>MHIVVNRCNQLYITKIEEVELKNTFNSNINIDIQISEIEEPNTKSSDHYTSNVWHYVNKNDSKCCYCLIYKFIFLPKTSISSI</sequence>
<evidence type="ECO:0000313" key="1">
    <source>
        <dbReference type="EMBL" id="CAG8691597.1"/>
    </source>
</evidence>
<dbReference type="AlphaFoldDB" id="A0A9N9HKN2"/>
<evidence type="ECO:0000313" key="2">
    <source>
        <dbReference type="Proteomes" id="UP000789759"/>
    </source>
</evidence>
<proteinExistence type="predicted"/>
<protein>
    <submittedName>
        <fullName evidence="1">1794_t:CDS:1</fullName>
    </submittedName>
</protein>
<name>A0A9N9HKN2_9GLOM</name>